<dbReference type="Gene3D" id="2.40.30.10">
    <property type="entry name" value="Translation factors"/>
    <property type="match status" value="1"/>
</dbReference>
<evidence type="ECO:0000256" key="9">
    <source>
        <dbReference type="ARBA" id="ARBA00061434"/>
    </source>
</evidence>
<evidence type="ECO:0000256" key="8">
    <source>
        <dbReference type="ARBA" id="ARBA00023014"/>
    </source>
</evidence>
<evidence type="ECO:0000259" key="11">
    <source>
        <dbReference type="PROSITE" id="PS51384"/>
    </source>
</evidence>
<dbReference type="PROSITE" id="PS51384">
    <property type="entry name" value="FAD_FR"/>
    <property type="match status" value="1"/>
</dbReference>
<dbReference type="SUPFAM" id="SSF63380">
    <property type="entry name" value="Riboflavin synthase domain-like"/>
    <property type="match status" value="1"/>
</dbReference>
<dbReference type="PANTHER" id="PTHR47354">
    <property type="entry name" value="NADH OXIDOREDUCTASE HCR"/>
    <property type="match status" value="1"/>
</dbReference>
<dbReference type="InterPro" id="IPR039261">
    <property type="entry name" value="FNR_nucleotide-bd"/>
</dbReference>
<evidence type="ECO:0000259" key="10">
    <source>
        <dbReference type="PROSITE" id="PS51085"/>
    </source>
</evidence>
<keyword evidence="2" id="KW-0285">Flavoprotein</keyword>
<name>A0A2T3KRA9_PHOLD</name>
<evidence type="ECO:0000256" key="5">
    <source>
        <dbReference type="ARBA" id="ARBA00022827"/>
    </source>
</evidence>
<dbReference type="EMBL" id="PYNS01000026">
    <property type="protein sequence ID" value="PSV08772.1"/>
    <property type="molecule type" value="Genomic_DNA"/>
</dbReference>
<feature type="domain" description="2Fe-2S ferredoxin-type" evidence="10">
    <location>
        <begin position="263"/>
        <end position="350"/>
    </location>
</feature>
<evidence type="ECO:0000256" key="4">
    <source>
        <dbReference type="ARBA" id="ARBA00022723"/>
    </source>
</evidence>
<keyword evidence="8" id="KW-0411">Iron-sulfur</keyword>
<accession>A0A2T3KRA9</accession>
<reference evidence="12 13" key="1">
    <citation type="submission" date="2018-03" db="EMBL/GenBank/DDBJ databases">
        <title>Whole genome sequencing of Histamine producing bacteria.</title>
        <authorList>
            <person name="Butler K."/>
        </authorList>
    </citation>
    <scope>NUCLEOTIDE SEQUENCE [LARGE SCALE GENOMIC DNA]</scope>
    <source>
        <strain evidence="12 13">Res.4.1</strain>
    </source>
</reference>
<dbReference type="CDD" id="cd06215">
    <property type="entry name" value="FNR_iron_sulfur_binding_1"/>
    <property type="match status" value="1"/>
</dbReference>
<keyword evidence="5" id="KW-0274">FAD</keyword>
<evidence type="ECO:0000256" key="2">
    <source>
        <dbReference type="ARBA" id="ARBA00022630"/>
    </source>
</evidence>
<comment type="cofactor">
    <cofactor evidence="1">
        <name>FAD</name>
        <dbReference type="ChEBI" id="CHEBI:57692"/>
    </cofactor>
</comment>
<feature type="domain" description="FAD-binding FR-type" evidence="11">
    <location>
        <begin position="12"/>
        <end position="115"/>
    </location>
</feature>
<keyword evidence="4" id="KW-0479">Metal-binding</keyword>
<dbReference type="SUPFAM" id="SSF54292">
    <property type="entry name" value="2Fe-2S ferredoxin-like"/>
    <property type="match status" value="1"/>
</dbReference>
<dbReference type="AlphaFoldDB" id="A0A2T3KRA9"/>
<sequence length="350" mass="38794">MLSTLLAPWLKNQAVKLTCCDKWHETEDTISIKLACTDENHLAKFKPGQFVNIGLHIDGKAEYRAYSLSSTPFDTDLQLTIKRVEGGRVSNYLIDQLQIGDSIMVLPPTGEFNSVDHPPQNNKALCISAGCGITPVYSMAKTWLNHNAHCDVYFLHIARSPAHTIFFNELEQLNRDHDRFTLSLLLKDSQQTSYSQGRLDQAWLEKLIPDLHDRTVYLCGPTQFMEDVKSYLIDLDFDMSHFHAESFTPTTGTQDHIDKKPSQTVTLTMPSFNKAVTIESGSNIADVLEAQGLPLIIACRSGICGSCKCKATPNSTNSTSQATLTADEIEQGYILACSSQIISDSEISLG</sequence>
<dbReference type="PRINTS" id="PR00410">
    <property type="entry name" value="PHEHYDRXLASE"/>
</dbReference>
<dbReference type="Gene3D" id="3.40.50.80">
    <property type="entry name" value="Nucleotide-binding domain of ferredoxin-NADP reductase (FNR) module"/>
    <property type="match status" value="1"/>
</dbReference>
<dbReference type="InterPro" id="IPR017927">
    <property type="entry name" value="FAD-bd_FR_type"/>
</dbReference>
<dbReference type="CDD" id="cd00207">
    <property type="entry name" value="fer2"/>
    <property type="match status" value="1"/>
</dbReference>
<dbReference type="Pfam" id="PF00175">
    <property type="entry name" value="NAD_binding_1"/>
    <property type="match status" value="1"/>
</dbReference>
<evidence type="ECO:0000256" key="3">
    <source>
        <dbReference type="ARBA" id="ARBA00022714"/>
    </source>
</evidence>
<protein>
    <submittedName>
        <fullName evidence="12">Hybrid-cluster NAD(P)-dependent oxidoreductase</fullName>
    </submittedName>
</protein>
<comment type="caution">
    <text evidence="12">The sequence shown here is derived from an EMBL/GenBank/DDBJ whole genome shotgun (WGS) entry which is preliminary data.</text>
</comment>
<evidence type="ECO:0000256" key="1">
    <source>
        <dbReference type="ARBA" id="ARBA00001974"/>
    </source>
</evidence>
<gene>
    <name evidence="12" type="ORF">C0W93_17900</name>
</gene>
<dbReference type="InterPro" id="IPR017938">
    <property type="entry name" value="Riboflavin_synthase-like_b-brl"/>
</dbReference>
<keyword evidence="3" id="KW-0001">2Fe-2S</keyword>
<dbReference type="InterPro" id="IPR036010">
    <property type="entry name" value="2Fe-2S_ferredoxin-like_sf"/>
</dbReference>
<dbReference type="GO" id="GO:0051537">
    <property type="term" value="F:2 iron, 2 sulfur cluster binding"/>
    <property type="evidence" value="ECO:0007669"/>
    <property type="project" value="UniProtKB-KW"/>
</dbReference>
<proteinExistence type="inferred from homology"/>
<evidence type="ECO:0000313" key="12">
    <source>
        <dbReference type="EMBL" id="PSV08772.1"/>
    </source>
</evidence>
<evidence type="ECO:0000256" key="7">
    <source>
        <dbReference type="ARBA" id="ARBA00023004"/>
    </source>
</evidence>
<dbReference type="SUPFAM" id="SSF52343">
    <property type="entry name" value="Ferredoxin reductase-like, C-terminal NADP-linked domain"/>
    <property type="match status" value="1"/>
</dbReference>
<keyword evidence="6" id="KW-0560">Oxidoreductase</keyword>
<dbReference type="PANTHER" id="PTHR47354:SF6">
    <property type="entry name" value="NADH OXIDOREDUCTASE HCR"/>
    <property type="match status" value="1"/>
</dbReference>
<dbReference type="Pfam" id="PF00111">
    <property type="entry name" value="Fer2"/>
    <property type="match status" value="1"/>
</dbReference>
<evidence type="ECO:0000313" key="13">
    <source>
        <dbReference type="Proteomes" id="UP000240530"/>
    </source>
</evidence>
<dbReference type="InterPro" id="IPR001433">
    <property type="entry name" value="OxRdtase_FAD/NAD-bd"/>
</dbReference>
<comment type="similarity">
    <text evidence="9">In the N-terminal section; belongs to the FAD-binding oxidoreductase type 6 family.</text>
</comment>
<dbReference type="Proteomes" id="UP000240530">
    <property type="component" value="Unassembled WGS sequence"/>
</dbReference>
<keyword evidence="7" id="KW-0408">Iron</keyword>
<dbReference type="InterPro" id="IPR050415">
    <property type="entry name" value="MRET"/>
</dbReference>
<dbReference type="PROSITE" id="PS51085">
    <property type="entry name" value="2FE2S_FER_2"/>
    <property type="match status" value="1"/>
</dbReference>
<dbReference type="Gene3D" id="3.10.20.30">
    <property type="match status" value="1"/>
</dbReference>
<evidence type="ECO:0000256" key="6">
    <source>
        <dbReference type="ARBA" id="ARBA00023002"/>
    </source>
</evidence>
<dbReference type="PROSITE" id="PS00197">
    <property type="entry name" value="2FE2S_FER_1"/>
    <property type="match status" value="1"/>
</dbReference>
<dbReference type="GO" id="GO:0016491">
    <property type="term" value="F:oxidoreductase activity"/>
    <property type="evidence" value="ECO:0007669"/>
    <property type="project" value="UniProtKB-KW"/>
</dbReference>
<dbReference type="InterPro" id="IPR012675">
    <property type="entry name" value="Beta-grasp_dom_sf"/>
</dbReference>
<organism evidence="12 13">
    <name type="scientific">Photobacterium leiognathi subsp. mandapamensis</name>
    <name type="common">Photobacterium mandapamensis</name>
    <dbReference type="NCBI Taxonomy" id="48408"/>
    <lineage>
        <taxon>Bacteria</taxon>
        <taxon>Pseudomonadati</taxon>
        <taxon>Pseudomonadota</taxon>
        <taxon>Gammaproteobacteria</taxon>
        <taxon>Vibrionales</taxon>
        <taxon>Vibrionaceae</taxon>
        <taxon>Photobacterium</taxon>
    </lineage>
</organism>
<dbReference type="InterPro" id="IPR008333">
    <property type="entry name" value="Cbr1-like_FAD-bd_dom"/>
</dbReference>
<dbReference type="InterPro" id="IPR001041">
    <property type="entry name" value="2Fe-2S_ferredoxin-type"/>
</dbReference>
<dbReference type="InterPro" id="IPR006058">
    <property type="entry name" value="2Fe2S_fd_BS"/>
</dbReference>
<dbReference type="GO" id="GO:0046872">
    <property type="term" value="F:metal ion binding"/>
    <property type="evidence" value="ECO:0007669"/>
    <property type="project" value="UniProtKB-KW"/>
</dbReference>
<dbReference type="Pfam" id="PF00970">
    <property type="entry name" value="FAD_binding_6"/>
    <property type="match status" value="1"/>
</dbReference>